<dbReference type="Gene3D" id="1.10.260.40">
    <property type="entry name" value="lambda repressor-like DNA-binding domains"/>
    <property type="match status" value="1"/>
</dbReference>
<dbReference type="GO" id="GO:0003677">
    <property type="term" value="F:DNA binding"/>
    <property type="evidence" value="ECO:0007669"/>
    <property type="project" value="InterPro"/>
</dbReference>
<dbReference type="SUPFAM" id="SSF47413">
    <property type="entry name" value="lambda repressor-like DNA-binding domains"/>
    <property type="match status" value="1"/>
</dbReference>
<protein>
    <recommendedName>
        <fullName evidence="3">HTH cro/C1-type domain-containing protein</fullName>
    </recommendedName>
</protein>
<gene>
    <name evidence="1" type="ORF">BSK47_15905</name>
</gene>
<dbReference type="EMBL" id="MPTO01000013">
    <property type="protein sequence ID" value="OME19566.1"/>
    <property type="molecule type" value="Genomic_DNA"/>
</dbReference>
<evidence type="ECO:0000313" key="2">
    <source>
        <dbReference type="Proteomes" id="UP000187323"/>
    </source>
</evidence>
<organism evidence="1 2">
    <name type="scientific">Paenibacillus odorifer</name>
    <dbReference type="NCBI Taxonomy" id="189426"/>
    <lineage>
        <taxon>Bacteria</taxon>
        <taxon>Bacillati</taxon>
        <taxon>Bacillota</taxon>
        <taxon>Bacilli</taxon>
        <taxon>Bacillales</taxon>
        <taxon>Paenibacillaceae</taxon>
        <taxon>Paenibacillus</taxon>
    </lineage>
</organism>
<comment type="caution">
    <text evidence="1">The sequence shown here is derived from an EMBL/GenBank/DDBJ whole genome shotgun (WGS) entry which is preliminary data.</text>
</comment>
<name>A0AB36JEM3_9BACL</name>
<dbReference type="AlphaFoldDB" id="A0AB36JEM3"/>
<evidence type="ECO:0000313" key="1">
    <source>
        <dbReference type="EMBL" id="OME19566.1"/>
    </source>
</evidence>
<sequence>MTWRAARVNAGYTLKEVSEITKKNMDLIRRYEKDSTDIPWALTNELLKLYKVPAEIIFFGRESDLIGNIKVYAIIS</sequence>
<dbReference type="InterPro" id="IPR010982">
    <property type="entry name" value="Lambda_DNA-bd_dom_sf"/>
</dbReference>
<proteinExistence type="predicted"/>
<accession>A0AB36JEM3</accession>
<evidence type="ECO:0008006" key="3">
    <source>
        <dbReference type="Google" id="ProtNLM"/>
    </source>
</evidence>
<reference evidence="1 2" key="1">
    <citation type="submission" date="2016-10" db="EMBL/GenBank/DDBJ databases">
        <title>Paenibacillus species isolates.</title>
        <authorList>
            <person name="Beno S.M."/>
        </authorList>
    </citation>
    <scope>NUCLEOTIDE SEQUENCE [LARGE SCALE GENOMIC DNA]</scope>
    <source>
        <strain evidence="1 2">FSL H7-0918</strain>
    </source>
</reference>
<dbReference type="Proteomes" id="UP000187323">
    <property type="component" value="Unassembled WGS sequence"/>
</dbReference>